<sequence>MLSSMPNQLVAGSLSLAFYTWLNDTYGQLQADRLLRNDLGVGGSFGGGNHNAGHQTKNEPVILVHGIASRIDLFNPTRMYFLRHDYDDEEVYGTTYGDAHASSIIFDGMKCEYVRRIRELILSVSAFTASRVDIIAYSTGSPIARKAIMGGMCVEGSDDLGRPLTELVDTFLSVAGTNYGSNLCIIPFGSCNSLNGLHCLSKFLDDINSKQHYEGSHIFTLYSKSDEKVSYKSCGKLASAIDGEDGKFEVSSINHPNFLI</sequence>
<dbReference type="AlphaFoldDB" id="A0A0R3S0Q6"/>
<dbReference type="PANTHER" id="PTHR32015">
    <property type="entry name" value="FASTING INDUCED LIPASE"/>
    <property type="match status" value="1"/>
</dbReference>
<dbReference type="InterPro" id="IPR002918">
    <property type="entry name" value="Lipase_EstA/Esterase_EstB"/>
</dbReference>
<keyword evidence="1" id="KW-1185">Reference proteome</keyword>
<protein>
    <submittedName>
        <fullName evidence="2">Lipase domain-containing protein</fullName>
    </submittedName>
</protein>
<organism evidence="1 2">
    <name type="scientific">Elaeophora elaphi</name>
    <dbReference type="NCBI Taxonomy" id="1147741"/>
    <lineage>
        <taxon>Eukaryota</taxon>
        <taxon>Metazoa</taxon>
        <taxon>Ecdysozoa</taxon>
        <taxon>Nematoda</taxon>
        <taxon>Chromadorea</taxon>
        <taxon>Rhabditida</taxon>
        <taxon>Spirurina</taxon>
        <taxon>Spiruromorpha</taxon>
        <taxon>Filarioidea</taxon>
        <taxon>Onchocercidae</taxon>
        <taxon>Elaeophora</taxon>
    </lineage>
</organism>
<dbReference type="Pfam" id="PF01674">
    <property type="entry name" value="Lipase_2"/>
    <property type="match status" value="1"/>
</dbReference>
<dbReference type="PANTHER" id="PTHR32015:SF3">
    <property type="entry name" value="TRIACYLGLYCEROL LIPASE"/>
    <property type="match status" value="1"/>
</dbReference>
<dbReference type="Proteomes" id="UP000050640">
    <property type="component" value="Unplaced"/>
</dbReference>
<dbReference type="InterPro" id="IPR029058">
    <property type="entry name" value="AB_hydrolase_fold"/>
</dbReference>
<name>A0A0R3S0Q6_9BILA</name>
<dbReference type="GO" id="GO:0016298">
    <property type="term" value="F:lipase activity"/>
    <property type="evidence" value="ECO:0007669"/>
    <property type="project" value="TreeGrafter"/>
</dbReference>
<dbReference type="GO" id="GO:0016042">
    <property type="term" value="P:lipid catabolic process"/>
    <property type="evidence" value="ECO:0007669"/>
    <property type="project" value="InterPro"/>
</dbReference>
<dbReference type="SUPFAM" id="SSF53474">
    <property type="entry name" value="alpha/beta-Hydrolases"/>
    <property type="match status" value="1"/>
</dbReference>
<evidence type="ECO:0000313" key="1">
    <source>
        <dbReference type="Proteomes" id="UP000050640"/>
    </source>
</evidence>
<reference evidence="2" key="1">
    <citation type="submission" date="2017-02" db="UniProtKB">
        <authorList>
            <consortium name="WormBaseParasite"/>
        </authorList>
    </citation>
    <scope>IDENTIFICATION</scope>
</reference>
<evidence type="ECO:0000313" key="2">
    <source>
        <dbReference type="WBParaSite" id="EEL_0000821801-mRNA-1"/>
    </source>
</evidence>
<dbReference type="WBParaSite" id="EEL_0000821801-mRNA-1">
    <property type="protein sequence ID" value="EEL_0000821801-mRNA-1"/>
    <property type="gene ID" value="EEL_0000821801"/>
</dbReference>
<accession>A0A0R3S0Q6</accession>
<proteinExistence type="predicted"/>
<dbReference type="Gene3D" id="3.40.50.1820">
    <property type="entry name" value="alpha/beta hydrolase"/>
    <property type="match status" value="1"/>
</dbReference>